<reference evidence="1 2" key="1">
    <citation type="journal article" date="2021" name="Nat. Commun.">
        <title>Genetic determinants of endophytism in the Arabidopsis root mycobiome.</title>
        <authorList>
            <person name="Mesny F."/>
            <person name="Miyauchi S."/>
            <person name="Thiergart T."/>
            <person name="Pickel B."/>
            <person name="Atanasova L."/>
            <person name="Karlsson M."/>
            <person name="Huettel B."/>
            <person name="Barry K.W."/>
            <person name="Haridas S."/>
            <person name="Chen C."/>
            <person name="Bauer D."/>
            <person name="Andreopoulos W."/>
            <person name="Pangilinan J."/>
            <person name="LaButti K."/>
            <person name="Riley R."/>
            <person name="Lipzen A."/>
            <person name="Clum A."/>
            <person name="Drula E."/>
            <person name="Henrissat B."/>
            <person name="Kohler A."/>
            <person name="Grigoriev I.V."/>
            <person name="Martin F.M."/>
            <person name="Hacquard S."/>
        </authorList>
    </citation>
    <scope>NUCLEOTIDE SEQUENCE [LARGE SCALE GENOMIC DNA]</scope>
    <source>
        <strain evidence="1 2">MPI-SDFR-AT-0080</strain>
    </source>
</reference>
<dbReference type="Proteomes" id="UP000774617">
    <property type="component" value="Unassembled WGS sequence"/>
</dbReference>
<accession>A0ABQ8FSJ7</accession>
<name>A0ABQ8FSJ7_9PEZI</name>
<protein>
    <submittedName>
        <fullName evidence="1">Uncharacterized protein</fullName>
    </submittedName>
</protein>
<organism evidence="1 2">
    <name type="scientific">Macrophomina phaseolina</name>
    <dbReference type="NCBI Taxonomy" id="35725"/>
    <lineage>
        <taxon>Eukaryota</taxon>
        <taxon>Fungi</taxon>
        <taxon>Dikarya</taxon>
        <taxon>Ascomycota</taxon>
        <taxon>Pezizomycotina</taxon>
        <taxon>Dothideomycetes</taxon>
        <taxon>Dothideomycetes incertae sedis</taxon>
        <taxon>Botryosphaeriales</taxon>
        <taxon>Botryosphaeriaceae</taxon>
        <taxon>Macrophomina</taxon>
    </lineage>
</organism>
<proteinExistence type="predicted"/>
<keyword evidence="2" id="KW-1185">Reference proteome</keyword>
<comment type="caution">
    <text evidence="1">The sequence shown here is derived from an EMBL/GenBank/DDBJ whole genome shotgun (WGS) entry which is preliminary data.</text>
</comment>
<gene>
    <name evidence="1" type="ORF">B0J12DRAFT_722342</name>
</gene>
<evidence type="ECO:0000313" key="2">
    <source>
        <dbReference type="Proteomes" id="UP000774617"/>
    </source>
</evidence>
<evidence type="ECO:0000313" key="1">
    <source>
        <dbReference type="EMBL" id="KAH7020672.1"/>
    </source>
</evidence>
<dbReference type="EMBL" id="JAGTJR010000066">
    <property type="protein sequence ID" value="KAH7020672.1"/>
    <property type="molecule type" value="Genomic_DNA"/>
</dbReference>
<sequence>MPMPEEERHPWGGNRFPTFRQPFLRIWDSCSGNTFESRKTSLTIHVNHNDWTPTPYISFTTSADAREARGRGRQTLTVVNPNVRLVKGLPILDIAAEMAHYGVQDPYRKSNQYYVDHYLCVWEVSEQEVIGRWQWKDLAADGQWYENTIQPAFRKHNRQIEPSSTAEDFYRVTANSVKVRDLYDTQDLYYGDSDASSEGLTCIFEGEPGWSDTDDEVEEANAADDMI</sequence>